<comment type="caution">
    <text evidence="1">The sequence shown here is derived from an EMBL/GenBank/DDBJ whole genome shotgun (WGS) entry which is preliminary data.</text>
</comment>
<keyword evidence="2" id="KW-1185">Reference proteome</keyword>
<accession>A0A1U7NWL4</accession>
<evidence type="ECO:0000313" key="1">
    <source>
        <dbReference type="EMBL" id="OLV17304.1"/>
    </source>
</evidence>
<dbReference type="OrthoDB" id="3819922at2"/>
<sequence>MRAAPLLIVVTGLPAAGKTTLAAFLGRELALPVISKDDYKQVLLDLLPEEERLAHHSEMGKVGYFVMLRAADALLTAGQSLILETHFYVGMSEVNIIPLAEKHGAQIIQIHCSAEMAELKRRHAGRVEAKLRPYIDHPGLHNHLPANANWEPLELHAPLLRLDTGVSDAHAQALAWVRSWLAG</sequence>
<dbReference type="EMBL" id="MSTI01000106">
    <property type="protein sequence ID" value="OLV17304.1"/>
    <property type="molecule type" value="Genomic_DNA"/>
</dbReference>
<organism evidence="1 2">
    <name type="scientific">Deinococcus marmoris</name>
    <dbReference type="NCBI Taxonomy" id="249408"/>
    <lineage>
        <taxon>Bacteria</taxon>
        <taxon>Thermotogati</taxon>
        <taxon>Deinococcota</taxon>
        <taxon>Deinococci</taxon>
        <taxon>Deinococcales</taxon>
        <taxon>Deinococcaceae</taxon>
        <taxon>Deinococcus</taxon>
    </lineage>
</organism>
<dbReference type="PANTHER" id="PTHR37807">
    <property type="entry name" value="OS07G0160300 PROTEIN"/>
    <property type="match status" value="1"/>
</dbReference>
<dbReference type="STRING" id="249408.BOO71_0009208"/>
<dbReference type="Gene3D" id="3.40.50.300">
    <property type="entry name" value="P-loop containing nucleotide triphosphate hydrolases"/>
    <property type="match status" value="1"/>
</dbReference>
<dbReference type="GO" id="GO:0016301">
    <property type="term" value="F:kinase activity"/>
    <property type="evidence" value="ECO:0007669"/>
    <property type="project" value="UniProtKB-KW"/>
</dbReference>
<protein>
    <submittedName>
        <fullName evidence="1">Glucokinase</fullName>
    </submittedName>
</protein>
<keyword evidence="1" id="KW-0808">Transferase</keyword>
<name>A0A1U7NWL4_9DEIO</name>
<keyword evidence="1" id="KW-0418">Kinase</keyword>
<dbReference type="PANTHER" id="PTHR37807:SF3">
    <property type="entry name" value="OS07G0160300 PROTEIN"/>
    <property type="match status" value="1"/>
</dbReference>
<dbReference type="Proteomes" id="UP000186607">
    <property type="component" value="Unassembled WGS sequence"/>
</dbReference>
<dbReference type="AlphaFoldDB" id="A0A1U7NWL4"/>
<dbReference type="Pfam" id="PF13671">
    <property type="entry name" value="AAA_33"/>
    <property type="match status" value="1"/>
</dbReference>
<proteinExistence type="predicted"/>
<dbReference type="RefSeq" id="WP_075834023.1">
    <property type="nucleotide sequence ID" value="NZ_MSTI01000106.1"/>
</dbReference>
<reference evidence="1 2" key="1">
    <citation type="submission" date="2017-01" db="EMBL/GenBank/DDBJ databases">
        <title>Genome Analysis of Deinococcus marmoris KOPRI26562.</title>
        <authorList>
            <person name="Kim J.H."/>
            <person name="Oh H.-M."/>
        </authorList>
    </citation>
    <scope>NUCLEOTIDE SEQUENCE [LARGE SCALE GENOMIC DNA]</scope>
    <source>
        <strain evidence="1 2">KOPRI26562</strain>
    </source>
</reference>
<gene>
    <name evidence="1" type="ORF">BOO71_0009208</name>
</gene>
<dbReference type="InterPro" id="IPR027417">
    <property type="entry name" value="P-loop_NTPase"/>
</dbReference>
<dbReference type="SUPFAM" id="SSF52540">
    <property type="entry name" value="P-loop containing nucleoside triphosphate hydrolases"/>
    <property type="match status" value="1"/>
</dbReference>
<evidence type="ECO:0000313" key="2">
    <source>
        <dbReference type="Proteomes" id="UP000186607"/>
    </source>
</evidence>